<evidence type="ECO:0000313" key="2">
    <source>
        <dbReference type="Proteomes" id="UP000245926"/>
    </source>
</evidence>
<protein>
    <recommendedName>
        <fullName evidence="3">SIR2-like domain-containing protein</fullName>
    </recommendedName>
</protein>
<dbReference type="RefSeq" id="WP_109892673.1">
    <property type="nucleotide sequence ID" value="NZ_CP029550.1"/>
</dbReference>
<proteinExistence type="predicted"/>
<accession>A0A2U8W913</accession>
<name>A0A2U8W913_9HYPH</name>
<organism evidence="1 2">
    <name type="scientific">Methylobacterium durans</name>
    <dbReference type="NCBI Taxonomy" id="2202825"/>
    <lineage>
        <taxon>Bacteria</taxon>
        <taxon>Pseudomonadati</taxon>
        <taxon>Pseudomonadota</taxon>
        <taxon>Alphaproteobacteria</taxon>
        <taxon>Hyphomicrobiales</taxon>
        <taxon>Methylobacteriaceae</taxon>
        <taxon>Methylobacterium</taxon>
    </lineage>
</organism>
<gene>
    <name evidence="1" type="ORF">DK389_21550</name>
</gene>
<dbReference type="EMBL" id="CP029550">
    <property type="protein sequence ID" value="AWN42615.1"/>
    <property type="molecule type" value="Genomic_DNA"/>
</dbReference>
<dbReference type="AlphaFoldDB" id="A0A2U8W913"/>
<reference evidence="2" key="1">
    <citation type="submission" date="2018-05" db="EMBL/GenBank/DDBJ databases">
        <title>Complete Genome Sequence of Methylobacterium sp. 17SD2-17.</title>
        <authorList>
            <person name="Srinivasan S."/>
        </authorList>
    </citation>
    <scope>NUCLEOTIDE SEQUENCE [LARGE SCALE GENOMIC DNA]</scope>
    <source>
        <strain evidence="2">17SD2-17</strain>
    </source>
</reference>
<dbReference type="KEGG" id="mets:DK389_21550"/>
<sequence>MAAKLSFFFGAGAEVGYGMPAGGRFALDIFRRSMDDERAQFQRMRAGINPRTVYATDWLPPGYETKRVAVFGSTDRASLFEASLEYRRTLVRDGLNRYDELCREVLRGAGVDEREFSDLFERTFGRPVGAETYAQEIELNPSLGANGSELFRSAYFSAALDVLGKRPQATGLRNLLRGTLELYVGSLGQQLVSSLNDQIFQKAPDIPVFDDLAGIFRLEYGQAGLAAYRLVLEETRAPVSLAAAIEVAFESLAFHVIETIMAQCLDYQGLVDGNFRYLYAPREWAKFCKISTFLLSVRTYIAELEARALGGLDGSAGYYHDVLASLTEGRIRDVQVGTANYTALFDSVMAGGGRGDVRARFLNGSVRDFYDPYRNMIVAQDAGALDRAGRFLVPFMFTQSGIKPLTSVEMSRRYVDFYDAMRASDAVVVLGYGFNGDDGHINGMFRAVTEEAGKPVFVCPYAPGGPGGVDLAREREELARKIRMDRPDNLTVLPVGGDRRVASGEVWVDKIAASIPTAP</sequence>
<dbReference type="OrthoDB" id="6627477at2"/>
<evidence type="ECO:0008006" key="3">
    <source>
        <dbReference type="Google" id="ProtNLM"/>
    </source>
</evidence>
<keyword evidence="2" id="KW-1185">Reference proteome</keyword>
<dbReference type="Proteomes" id="UP000245926">
    <property type="component" value="Chromosome"/>
</dbReference>
<evidence type="ECO:0000313" key="1">
    <source>
        <dbReference type="EMBL" id="AWN42615.1"/>
    </source>
</evidence>